<reference evidence="2 3" key="1">
    <citation type="submission" date="2023-01" db="EMBL/GenBank/DDBJ databases">
        <title>Novel species of the genus Asticcacaulis isolated from rivers.</title>
        <authorList>
            <person name="Lu H."/>
        </authorList>
    </citation>
    <scope>NUCLEOTIDE SEQUENCE [LARGE SCALE GENOMIC DNA]</scope>
    <source>
        <strain evidence="2 3">BYS171W</strain>
    </source>
</reference>
<keyword evidence="3" id="KW-1185">Reference proteome</keyword>
<protein>
    <submittedName>
        <fullName evidence="2">Uncharacterized protein</fullName>
    </submittedName>
</protein>
<feature type="chain" id="PRO_5045447627" evidence="1">
    <location>
        <begin position="19"/>
        <end position="256"/>
    </location>
</feature>
<evidence type="ECO:0000313" key="2">
    <source>
        <dbReference type="EMBL" id="MDC7683693.1"/>
    </source>
</evidence>
<name>A0ABT5HUR7_9CAUL</name>
<evidence type="ECO:0000256" key="1">
    <source>
        <dbReference type="SAM" id="SignalP"/>
    </source>
</evidence>
<evidence type="ECO:0000313" key="3">
    <source>
        <dbReference type="Proteomes" id="UP001214854"/>
    </source>
</evidence>
<gene>
    <name evidence="2" type="ORF">PQU92_10415</name>
</gene>
<dbReference type="EMBL" id="JAQQKX010000007">
    <property type="protein sequence ID" value="MDC7683693.1"/>
    <property type="molecule type" value="Genomic_DNA"/>
</dbReference>
<keyword evidence="1" id="KW-0732">Signal</keyword>
<dbReference type="Proteomes" id="UP001214854">
    <property type="component" value="Unassembled WGS sequence"/>
</dbReference>
<accession>A0ABT5HUR7</accession>
<feature type="signal peptide" evidence="1">
    <location>
        <begin position="1"/>
        <end position="18"/>
    </location>
</feature>
<dbReference type="RefSeq" id="WP_272748158.1">
    <property type="nucleotide sequence ID" value="NZ_JAQQKX010000007.1"/>
</dbReference>
<organism evidence="2 3">
    <name type="scientific">Asticcacaulis aquaticus</name>
    <dbReference type="NCBI Taxonomy" id="2984212"/>
    <lineage>
        <taxon>Bacteria</taxon>
        <taxon>Pseudomonadati</taxon>
        <taxon>Pseudomonadota</taxon>
        <taxon>Alphaproteobacteria</taxon>
        <taxon>Caulobacterales</taxon>
        <taxon>Caulobacteraceae</taxon>
        <taxon>Asticcacaulis</taxon>
    </lineage>
</organism>
<sequence>MRFLIVMVLSLVAGVAAAQPKLPTPRDGEGIVVMEVEQPDRFSKDAVRAYLLKDKNAAKYQADPALLEKKTQKEWEQLNAPDYHVVPGRLDAASSQYLPHGFPRIYRDEATGRKWWVVSVPAGKTVIYAVTVQSLWQVRFDRDTAQFDVPAGGYVYVGKLNILPNYMRMMDAVKEGEISARTGSPIALCGEKIKDYTPPSDLPQGLAEAQAFIDAKLAKSGPKATLTAATVTRGPYTAKPTSNITIVTYACMATAQ</sequence>
<comment type="caution">
    <text evidence="2">The sequence shown here is derived from an EMBL/GenBank/DDBJ whole genome shotgun (WGS) entry which is preliminary data.</text>
</comment>
<proteinExistence type="predicted"/>